<keyword evidence="3" id="KW-1185">Reference proteome</keyword>
<organism evidence="2 3">
    <name type="scientific">Haloplanus rallus</name>
    <dbReference type="NCBI Taxonomy" id="1816183"/>
    <lineage>
        <taxon>Archaea</taxon>
        <taxon>Methanobacteriati</taxon>
        <taxon>Methanobacteriota</taxon>
        <taxon>Stenosarchaea group</taxon>
        <taxon>Halobacteria</taxon>
        <taxon>Halobacteriales</taxon>
        <taxon>Haloferacaceae</taxon>
        <taxon>Haloplanus</taxon>
    </lineage>
</organism>
<dbReference type="AlphaFoldDB" id="A0A6B9F969"/>
<evidence type="ECO:0000313" key="2">
    <source>
        <dbReference type="EMBL" id="QGX94781.1"/>
    </source>
</evidence>
<evidence type="ECO:0000256" key="1">
    <source>
        <dbReference type="SAM" id="MobiDB-lite"/>
    </source>
</evidence>
<protein>
    <submittedName>
        <fullName evidence="2">Uncharacterized protein</fullName>
    </submittedName>
</protein>
<feature type="region of interest" description="Disordered" evidence="1">
    <location>
        <begin position="1"/>
        <end position="33"/>
    </location>
</feature>
<name>A0A6B9F969_9EURY</name>
<proteinExistence type="predicted"/>
<evidence type="ECO:0000313" key="3">
    <source>
        <dbReference type="Proteomes" id="UP000428325"/>
    </source>
</evidence>
<sequence length="97" mass="10854">MTCDDCEDDGENEERPEVPGGVLRGIGDIGEGNTASKEELENLCDIDESDHPDLELVEQAERVLSLVRATMYPVAHGEAYRLQEMLEERQSEDSEDE</sequence>
<dbReference type="KEGG" id="hra:EI982_08200"/>
<feature type="compositionally biased region" description="Acidic residues" evidence="1">
    <location>
        <begin position="1"/>
        <end position="14"/>
    </location>
</feature>
<dbReference type="EMBL" id="CP034345">
    <property type="protein sequence ID" value="QGX94781.1"/>
    <property type="molecule type" value="Genomic_DNA"/>
</dbReference>
<gene>
    <name evidence="2" type="ORF">EI982_08200</name>
</gene>
<reference evidence="2 3" key="1">
    <citation type="submission" date="2018-12" db="EMBL/GenBank/DDBJ databases">
        <title>Complete genome sequence of Haloplanus rallus MBLA0036.</title>
        <authorList>
            <person name="Nam Y.-d."/>
            <person name="Kang J."/>
            <person name="Chung W.-H."/>
            <person name="Park Y.S."/>
        </authorList>
    </citation>
    <scope>NUCLEOTIDE SEQUENCE [LARGE SCALE GENOMIC DNA]</scope>
    <source>
        <strain evidence="2 3">MBLA0036</strain>
    </source>
</reference>
<dbReference type="GeneID" id="43369512"/>
<accession>A0A6B9F969</accession>
<dbReference type="RefSeq" id="WP_157689239.1">
    <property type="nucleotide sequence ID" value="NZ_CP034345.1"/>
</dbReference>
<dbReference type="Proteomes" id="UP000428325">
    <property type="component" value="Chromosome"/>
</dbReference>